<protein>
    <submittedName>
        <fullName evidence="4">7TM_GPCR_Srx domain-containing protein</fullName>
    </submittedName>
</protein>
<evidence type="ECO:0000313" key="3">
    <source>
        <dbReference type="Proteomes" id="UP000492821"/>
    </source>
</evidence>
<feature type="domain" description="7TM GPCR serpentine receptor class x (Srx)" evidence="2">
    <location>
        <begin position="18"/>
        <end position="226"/>
    </location>
</feature>
<feature type="transmembrane region" description="Helical" evidence="1">
    <location>
        <begin position="12"/>
        <end position="36"/>
    </location>
</feature>
<evidence type="ECO:0000259" key="2">
    <source>
        <dbReference type="Pfam" id="PF10328"/>
    </source>
</evidence>
<proteinExistence type="predicted"/>
<dbReference type="PANTHER" id="PTHR22718">
    <property type="entry name" value="SERPENTINE RECEPTOR, CLASS X"/>
    <property type="match status" value="1"/>
</dbReference>
<dbReference type="AlphaFoldDB" id="A0A7E4VG59"/>
<feature type="transmembrane region" description="Helical" evidence="1">
    <location>
        <begin position="88"/>
        <end position="110"/>
    </location>
</feature>
<keyword evidence="1" id="KW-0472">Membrane</keyword>
<keyword evidence="3" id="KW-1185">Reference proteome</keyword>
<name>A0A7E4VG59_PANRE</name>
<dbReference type="PANTHER" id="PTHR22718:SF11">
    <property type="entry name" value="7TM GPCR SERPENTINE RECEPTOR CLASS X (SRX) DOMAIN-CONTAINING PROTEIN"/>
    <property type="match status" value="1"/>
</dbReference>
<dbReference type="Gene3D" id="1.20.1070.10">
    <property type="entry name" value="Rhodopsin 7-helix transmembrane proteins"/>
    <property type="match status" value="1"/>
</dbReference>
<dbReference type="WBParaSite" id="Pan_g19839.t1">
    <property type="protein sequence ID" value="Pan_g19839.t1"/>
    <property type="gene ID" value="Pan_g19839"/>
</dbReference>
<reference evidence="3" key="1">
    <citation type="journal article" date="2013" name="Genetics">
        <title>The draft genome and transcriptome of Panagrellus redivivus are shaped by the harsh demands of a free-living lifestyle.</title>
        <authorList>
            <person name="Srinivasan J."/>
            <person name="Dillman A.R."/>
            <person name="Macchietto M.G."/>
            <person name="Heikkinen L."/>
            <person name="Lakso M."/>
            <person name="Fracchia K.M."/>
            <person name="Antoshechkin I."/>
            <person name="Mortazavi A."/>
            <person name="Wong G."/>
            <person name="Sternberg P.W."/>
        </authorList>
    </citation>
    <scope>NUCLEOTIDE SEQUENCE [LARGE SCALE GENOMIC DNA]</scope>
    <source>
        <strain evidence="3">MT8872</strain>
    </source>
</reference>
<keyword evidence="1" id="KW-1133">Transmembrane helix</keyword>
<reference evidence="4" key="2">
    <citation type="submission" date="2020-10" db="UniProtKB">
        <authorList>
            <consortium name="WormBaseParasite"/>
        </authorList>
    </citation>
    <scope>IDENTIFICATION</scope>
</reference>
<sequence>MGSFLDDGVNDVLCGCLTVGFAGTFLAFYVVILLVLKFRRDKFNAPIYEQMFNMGIVDCIQLFLHFLGGICTLAQFDMPPDVNKILGGFANAAWFAWIIFSFSVAFNRFIAFCYRKQYNVFYSRRLLRSQIGVCWLVMAIMLAIYLSPYCSIRYYRYNFSWRYDHTTPGEPVIANVEFIYVSTILCFSGICYLCVFIKMVSMREKSITLNGRRHEVRVLIQVWLQNL</sequence>
<evidence type="ECO:0000313" key="4">
    <source>
        <dbReference type="WBParaSite" id="Pan_g19839.t1"/>
    </source>
</evidence>
<evidence type="ECO:0000256" key="1">
    <source>
        <dbReference type="SAM" id="Phobius"/>
    </source>
</evidence>
<accession>A0A7E4VG59</accession>
<dbReference type="InterPro" id="IPR019430">
    <property type="entry name" value="7TM_GPCR_serpentine_rcpt_Srx"/>
</dbReference>
<dbReference type="Pfam" id="PF10328">
    <property type="entry name" value="7TM_GPCR_Srx"/>
    <property type="match status" value="1"/>
</dbReference>
<feature type="transmembrane region" description="Helical" evidence="1">
    <location>
        <begin position="56"/>
        <end position="76"/>
    </location>
</feature>
<feature type="transmembrane region" description="Helical" evidence="1">
    <location>
        <begin position="178"/>
        <end position="197"/>
    </location>
</feature>
<dbReference type="Proteomes" id="UP000492821">
    <property type="component" value="Unassembled WGS sequence"/>
</dbReference>
<keyword evidence="1" id="KW-0812">Transmembrane</keyword>
<organism evidence="3 4">
    <name type="scientific">Panagrellus redivivus</name>
    <name type="common">Microworm</name>
    <dbReference type="NCBI Taxonomy" id="6233"/>
    <lineage>
        <taxon>Eukaryota</taxon>
        <taxon>Metazoa</taxon>
        <taxon>Ecdysozoa</taxon>
        <taxon>Nematoda</taxon>
        <taxon>Chromadorea</taxon>
        <taxon>Rhabditida</taxon>
        <taxon>Tylenchina</taxon>
        <taxon>Panagrolaimomorpha</taxon>
        <taxon>Panagrolaimoidea</taxon>
        <taxon>Panagrolaimidae</taxon>
        <taxon>Panagrellus</taxon>
    </lineage>
</organism>
<feature type="transmembrane region" description="Helical" evidence="1">
    <location>
        <begin position="131"/>
        <end position="155"/>
    </location>
</feature>
<dbReference type="SUPFAM" id="SSF81321">
    <property type="entry name" value="Family A G protein-coupled receptor-like"/>
    <property type="match status" value="1"/>
</dbReference>